<evidence type="ECO:0000256" key="10">
    <source>
        <dbReference type="PIRSR" id="PIRSR016262-3"/>
    </source>
</evidence>
<dbReference type="SUPFAM" id="SSF55681">
    <property type="entry name" value="Class II aaRS and biotin synthetases"/>
    <property type="match status" value="1"/>
</dbReference>
<reference evidence="12 13" key="2">
    <citation type="journal article" date="2018" name="J. Invertebr. Pathol.">
        <title>'Candidatus Aquirickettsiella gammari' (Gammaproteobacteria: Legionellales: Coxiellaceae): A bacterial pathogen of the freshwater crustacean Gammarus fossarum (Malacostraca: Amphipoda).</title>
        <authorList>
            <person name="Bojko J."/>
            <person name="Dunn A.M."/>
            <person name="Stebbing P.D."/>
            <person name="van Aerle R."/>
            <person name="Bacela-Spychalska K."/>
            <person name="Bean T.P."/>
            <person name="Urrutia A."/>
            <person name="Stentiford G.D."/>
        </authorList>
    </citation>
    <scope>NUCLEOTIDE SEQUENCE [LARGE SCALE GENOMIC DNA]</scope>
    <source>
        <strain evidence="12">RA15029</strain>
    </source>
</reference>
<dbReference type="EC" id="2.3.1.181" evidence="6 7"/>
<comment type="miscellaneous">
    <text evidence="6">In the reaction, the free carboxyl group of octanoic acid is attached via an amide linkage to the epsilon-amino group of a specific lysine residue of lipoyl domains of lipoate-dependent enzymes.</text>
</comment>
<evidence type="ECO:0000256" key="6">
    <source>
        <dbReference type="HAMAP-Rule" id="MF_00013"/>
    </source>
</evidence>
<feature type="binding site" evidence="6 9">
    <location>
        <begin position="71"/>
        <end position="78"/>
    </location>
    <ligand>
        <name>substrate</name>
    </ligand>
</feature>
<dbReference type="InterPro" id="IPR000544">
    <property type="entry name" value="Octanoyltransferase"/>
</dbReference>
<keyword evidence="2 6" id="KW-0963">Cytoplasm</keyword>
<feature type="binding site" evidence="6 9">
    <location>
        <begin position="151"/>
        <end position="153"/>
    </location>
    <ligand>
        <name>substrate</name>
    </ligand>
</feature>
<evidence type="ECO:0000313" key="13">
    <source>
        <dbReference type="Proteomes" id="UP000226429"/>
    </source>
</evidence>
<dbReference type="Pfam" id="PF21948">
    <property type="entry name" value="LplA-B_cat"/>
    <property type="match status" value="1"/>
</dbReference>
<evidence type="ECO:0000256" key="4">
    <source>
        <dbReference type="ARBA" id="ARBA00023315"/>
    </source>
</evidence>
<dbReference type="PROSITE" id="PS51733">
    <property type="entry name" value="BPL_LPL_CATALYTIC"/>
    <property type="match status" value="1"/>
</dbReference>
<evidence type="ECO:0000256" key="1">
    <source>
        <dbReference type="ARBA" id="ARBA00004821"/>
    </source>
</evidence>
<dbReference type="Proteomes" id="UP000226429">
    <property type="component" value="Unassembled WGS sequence"/>
</dbReference>
<comment type="subcellular location">
    <subcellularLocation>
        <location evidence="6">Cytoplasm</location>
    </subcellularLocation>
</comment>
<evidence type="ECO:0000256" key="8">
    <source>
        <dbReference type="PIRSR" id="PIRSR016262-1"/>
    </source>
</evidence>
<dbReference type="PROSITE" id="PS01313">
    <property type="entry name" value="LIPB"/>
    <property type="match status" value="1"/>
</dbReference>
<dbReference type="GO" id="GO:0009249">
    <property type="term" value="P:protein lipoylation"/>
    <property type="evidence" value="ECO:0007669"/>
    <property type="project" value="InterPro"/>
</dbReference>
<dbReference type="Gene3D" id="3.30.930.10">
    <property type="entry name" value="Bira Bifunctional Protein, Domain 2"/>
    <property type="match status" value="1"/>
</dbReference>
<keyword evidence="4 6" id="KW-0012">Acyltransferase</keyword>
<proteinExistence type="inferred from homology"/>
<accession>A0A370CJD7</accession>
<evidence type="ECO:0000256" key="2">
    <source>
        <dbReference type="ARBA" id="ARBA00022490"/>
    </source>
</evidence>
<organism evidence="12 13">
    <name type="scientific">Candidatus Aquirickettsiella gammari</name>
    <dbReference type="NCBI Taxonomy" id="2016198"/>
    <lineage>
        <taxon>Bacteria</taxon>
        <taxon>Pseudomonadati</taxon>
        <taxon>Pseudomonadota</taxon>
        <taxon>Gammaproteobacteria</taxon>
        <taxon>Legionellales</taxon>
        <taxon>Coxiellaceae</taxon>
        <taxon>Candidatus Aquirickettsiella</taxon>
    </lineage>
</organism>
<evidence type="ECO:0000256" key="7">
    <source>
        <dbReference type="PIRNR" id="PIRNR016262"/>
    </source>
</evidence>
<dbReference type="InterPro" id="IPR020605">
    <property type="entry name" value="Octanoyltransferase_CS"/>
</dbReference>
<dbReference type="PIRSF" id="PIRSF016262">
    <property type="entry name" value="LPLase"/>
    <property type="match status" value="1"/>
</dbReference>
<comment type="similarity">
    <text evidence="6 7">Belongs to the LipB family.</text>
</comment>
<dbReference type="PANTHER" id="PTHR10993">
    <property type="entry name" value="OCTANOYLTRANSFERASE"/>
    <property type="match status" value="1"/>
</dbReference>
<dbReference type="FunFam" id="3.30.930.10:FF:000020">
    <property type="entry name" value="Octanoyltransferase"/>
    <property type="match status" value="1"/>
</dbReference>
<evidence type="ECO:0000256" key="5">
    <source>
        <dbReference type="ARBA" id="ARBA00024732"/>
    </source>
</evidence>
<dbReference type="InterPro" id="IPR004143">
    <property type="entry name" value="BPL_LPL_catalytic"/>
</dbReference>
<dbReference type="PANTHER" id="PTHR10993:SF7">
    <property type="entry name" value="LIPOYLTRANSFERASE 2, MITOCHONDRIAL-RELATED"/>
    <property type="match status" value="1"/>
</dbReference>
<feature type="active site" description="Acyl-thioester intermediate" evidence="6 8">
    <location>
        <position position="169"/>
    </location>
</feature>
<dbReference type="NCBIfam" id="TIGR00214">
    <property type="entry name" value="lipB"/>
    <property type="match status" value="1"/>
</dbReference>
<protein>
    <recommendedName>
        <fullName evidence="6 7">Octanoyltransferase</fullName>
        <ecNumber evidence="6 7">2.3.1.181</ecNumber>
    </recommendedName>
    <alternativeName>
        <fullName evidence="6">Lipoate-protein ligase B</fullName>
    </alternativeName>
    <alternativeName>
        <fullName evidence="6">Lipoyl/octanoyl transferase</fullName>
    </alternativeName>
    <alternativeName>
        <fullName evidence="6">Octanoyl-[acyl-carrier-protein]-protein N-octanoyltransferase</fullName>
    </alternativeName>
</protein>
<name>A0A370CJD7_9COXI</name>
<evidence type="ECO:0000256" key="9">
    <source>
        <dbReference type="PIRSR" id="PIRSR016262-2"/>
    </source>
</evidence>
<evidence type="ECO:0000259" key="11">
    <source>
        <dbReference type="PROSITE" id="PS51733"/>
    </source>
</evidence>
<dbReference type="InterPro" id="IPR045864">
    <property type="entry name" value="aa-tRNA-synth_II/BPL/LPL"/>
</dbReference>
<dbReference type="HAMAP" id="MF_00013">
    <property type="entry name" value="LipB"/>
    <property type="match status" value="1"/>
</dbReference>
<comment type="catalytic activity">
    <reaction evidence="6 7">
        <text>octanoyl-[ACP] + L-lysyl-[protein] = N(6)-octanoyl-L-lysyl-[protein] + holo-[ACP] + H(+)</text>
        <dbReference type="Rhea" id="RHEA:17665"/>
        <dbReference type="Rhea" id="RHEA-COMP:9636"/>
        <dbReference type="Rhea" id="RHEA-COMP:9685"/>
        <dbReference type="Rhea" id="RHEA-COMP:9752"/>
        <dbReference type="Rhea" id="RHEA-COMP:9928"/>
        <dbReference type="ChEBI" id="CHEBI:15378"/>
        <dbReference type="ChEBI" id="CHEBI:29969"/>
        <dbReference type="ChEBI" id="CHEBI:64479"/>
        <dbReference type="ChEBI" id="CHEBI:78463"/>
        <dbReference type="ChEBI" id="CHEBI:78809"/>
        <dbReference type="EC" id="2.3.1.181"/>
    </reaction>
</comment>
<dbReference type="NCBIfam" id="NF010922">
    <property type="entry name" value="PRK14342.1"/>
    <property type="match status" value="1"/>
</dbReference>
<keyword evidence="3 6" id="KW-0808">Transferase</keyword>
<dbReference type="CDD" id="cd16444">
    <property type="entry name" value="LipB"/>
    <property type="match status" value="1"/>
</dbReference>
<reference evidence="12 13" key="1">
    <citation type="journal article" date="2017" name="Int. J. Syst. Evol. Microbiol.">
        <title>Aquarickettsiella crustaci n. gen. n. sp. (Gammaproteobacteria: Legionellales: Coxiellaceae); a bacterial pathogen of the freshwater crustacean: Gammarus fossarum (Malacostraca: Amphipoda).</title>
        <authorList>
            <person name="Bojko J."/>
            <person name="Dunn A.M."/>
            <person name="Stebbing P.D."/>
            <person name="Van Aerle R."/>
            <person name="Bacela-Spychalska K."/>
            <person name="Bean T.P."/>
            <person name="Stentiford G.D."/>
        </authorList>
    </citation>
    <scope>NUCLEOTIDE SEQUENCE [LARGE SCALE GENOMIC DNA]</scope>
    <source>
        <strain evidence="12">RA15029</strain>
    </source>
</reference>
<comment type="function">
    <text evidence="5 6 7">Catalyzes the transfer of endogenously produced octanoic acid from octanoyl-acyl-carrier-protein onto the lipoyl domains of lipoate-dependent enzymes. Lipoyl-ACP can also act as a substrate although octanoyl-ACP is likely to be the physiological substrate.</text>
</comment>
<dbReference type="AlphaFoldDB" id="A0A370CJD7"/>
<keyword evidence="13" id="KW-1185">Reference proteome</keyword>
<evidence type="ECO:0000313" key="12">
    <source>
        <dbReference type="EMBL" id="RDH40416.1"/>
    </source>
</evidence>
<dbReference type="GO" id="GO:0033819">
    <property type="term" value="F:lipoyl(octanoyl) transferase activity"/>
    <property type="evidence" value="ECO:0007669"/>
    <property type="project" value="UniProtKB-EC"/>
</dbReference>
<dbReference type="GO" id="GO:0005737">
    <property type="term" value="C:cytoplasm"/>
    <property type="evidence" value="ECO:0007669"/>
    <property type="project" value="UniProtKB-SubCell"/>
</dbReference>
<feature type="site" description="Lowers pKa of active site Cys" evidence="6 10">
    <location>
        <position position="135"/>
    </location>
</feature>
<feature type="binding site" evidence="6 9">
    <location>
        <begin position="138"/>
        <end position="140"/>
    </location>
    <ligand>
        <name>substrate</name>
    </ligand>
</feature>
<feature type="domain" description="BPL/LPL catalytic" evidence="11">
    <location>
        <begin position="32"/>
        <end position="207"/>
    </location>
</feature>
<comment type="pathway">
    <text evidence="1 6 7">Protein modification; protein lipoylation via endogenous pathway; protein N(6)-(lipoyl)lysine from octanoyl-[acyl-carrier-protein]: step 1/2.</text>
</comment>
<sequence length="223" mass="24704">MPMKQLIVRPLRHGGYNAVVEAMRLFTDKRTPKTPDEIWLIEHDPVYTLGQAGKLEHILNPGAIPIVKTDRGGQVTYHGPGQLVVYPLFNLRRLELGVRELVTLLEQTVIGLLARYNIHAEAKKEAPGVYVNSAKIAAIGLRIRHGYCYHGLAFNIAMDLSPFLGINPCGFSQLNITQLSDLGGPSDLNVVANAFIEQLQLTLASFKENLSLKKQPARNECNN</sequence>
<gene>
    <name evidence="6" type="primary">lipB</name>
    <name evidence="12" type="ORF">CFE62_004085</name>
</gene>
<dbReference type="EMBL" id="NMOS02000009">
    <property type="protein sequence ID" value="RDH40416.1"/>
    <property type="molecule type" value="Genomic_DNA"/>
</dbReference>
<comment type="caution">
    <text evidence="12">The sequence shown here is derived from an EMBL/GenBank/DDBJ whole genome shotgun (WGS) entry which is preliminary data.</text>
</comment>
<dbReference type="UniPathway" id="UPA00538">
    <property type="reaction ID" value="UER00592"/>
</dbReference>
<evidence type="ECO:0000256" key="3">
    <source>
        <dbReference type="ARBA" id="ARBA00022679"/>
    </source>
</evidence>